<evidence type="ECO:0000256" key="1">
    <source>
        <dbReference type="SAM" id="SignalP"/>
    </source>
</evidence>
<name>A0A3B4ASP3_9GOBI</name>
<keyword evidence="3" id="KW-1185">Reference proteome</keyword>
<dbReference type="Proteomes" id="UP000261520">
    <property type="component" value="Unplaced"/>
</dbReference>
<evidence type="ECO:0000313" key="3">
    <source>
        <dbReference type="Proteomes" id="UP000261520"/>
    </source>
</evidence>
<keyword evidence="1" id="KW-0732">Signal</keyword>
<reference evidence="2" key="2">
    <citation type="submission" date="2025-09" db="UniProtKB">
        <authorList>
            <consortium name="Ensembl"/>
        </authorList>
    </citation>
    <scope>IDENTIFICATION</scope>
</reference>
<protein>
    <submittedName>
        <fullName evidence="2">Uncharacterized protein</fullName>
    </submittedName>
</protein>
<dbReference type="Ensembl" id="ENSPMGT00000021471.1">
    <property type="protein sequence ID" value="ENSPMGP00000020148.1"/>
    <property type="gene ID" value="ENSPMGG00000016312.1"/>
</dbReference>
<accession>A0A3B4ASP3</accession>
<feature type="signal peptide" evidence="1">
    <location>
        <begin position="1"/>
        <end position="21"/>
    </location>
</feature>
<evidence type="ECO:0000313" key="2">
    <source>
        <dbReference type="Ensembl" id="ENSPMGP00000020148.1"/>
    </source>
</evidence>
<sequence length="124" mass="14053">MLSLALVYLVAALCTARRTYAVPLYPDSSLEPQAFIQKLVTEVEEGGNTAEVEQREMNNLYPLLMQHSSGRDSWTKVKKSANEEKYANMVEDLKEVILKMAAADKLRSQDFIRSEQSLPKTSKR</sequence>
<dbReference type="AlphaFoldDB" id="A0A3B4ASP3"/>
<feature type="chain" id="PRO_5017289197" evidence="1">
    <location>
        <begin position="22"/>
        <end position="124"/>
    </location>
</feature>
<reference evidence="2" key="1">
    <citation type="submission" date="2025-08" db="UniProtKB">
        <authorList>
            <consortium name="Ensembl"/>
        </authorList>
    </citation>
    <scope>IDENTIFICATION</scope>
</reference>
<organism evidence="2 3">
    <name type="scientific">Periophthalmus magnuspinnatus</name>
    <dbReference type="NCBI Taxonomy" id="409849"/>
    <lineage>
        <taxon>Eukaryota</taxon>
        <taxon>Metazoa</taxon>
        <taxon>Chordata</taxon>
        <taxon>Craniata</taxon>
        <taxon>Vertebrata</taxon>
        <taxon>Euteleostomi</taxon>
        <taxon>Actinopterygii</taxon>
        <taxon>Neopterygii</taxon>
        <taxon>Teleostei</taxon>
        <taxon>Neoteleostei</taxon>
        <taxon>Acanthomorphata</taxon>
        <taxon>Gobiaria</taxon>
        <taxon>Gobiiformes</taxon>
        <taxon>Gobioidei</taxon>
        <taxon>Gobiidae</taxon>
        <taxon>Oxudercinae</taxon>
        <taxon>Periophthalmus</taxon>
    </lineage>
</organism>
<proteinExistence type="predicted"/>